<sequence>MKFNNKNKIIANLFLLFAFLIFIISYVIHITNIWIFILQRASAAALIGGIADWFAVTALFKYPLNIHLPHTNIIKNNKEKIINSISNTVNDTWLGRNYLSNEINRIDFSDIILKIIQKDKNKNKLRLYVRKLIINLIYFTKSDKFNDFLYENINKALDKTLSDENISKNIINKIALFIESDNLDYIYESSVKYVNNYIKTYNTNNISKKIIGLYSDELINSIKFTGKQLINDNFDDAIINLSNFIILNIEENKPFLKSQIEDLIEKYKSDSAMKNIFLFLAEKTNILDINFLSDEIILKIINFIQEIKNNSNNEVRLKIKDYVFNTLNNIDKNAHDKDRILNTIEIMINTNSGRIKDYLIDYLNKDEGKNFIKNKFLNFIKSDGLNIIKEFKYPLKNWLHSITINFIGTILENNKQYIINKKLFKEKFDYFFVLINNEILIKQDKLNQLFKTNIIYLMKINHSTIGKLIRRNLENLDPEKLVNQIESKIGNDLQYIRINGALVGSIVGILIAIISLLLKKI</sequence>
<comment type="caution">
    <text evidence="2">The sequence shown here is derived from an EMBL/GenBank/DDBJ whole genome shotgun (WGS) entry which is preliminary data.</text>
</comment>
<dbReference type="PANTHER" id="PTHR38442">
    <property type="entry name" value="INNER MEMBRANE PROTEIN-RELATED"/>
    <property type="match status" value="1"/>
</dbReference>
<keyword evidence="1" id="KW-1133">Transmembrane helix</keyword>
<protein>
    <submittedName>
        <fullName evidence="2">DUF445 domain-containing protein</fullName>
    </submittedName>
</protein>
<dbReference type="GO" id="GO:0005886">
    <property type="term" value="C:plasma membrane"/>
    <property type="evidence" value="ECO:0007669"/>
    <property type="project" value="TreeGrafter"/>
</dbReference>
<dbReference type="AlphaFoldDB" id="A0A519BNC6"/>
<dbReference type="EMBL" id="SGBB01000005">
    <property type="protein sequence ID" value="RZD18770.1"/>
    <property type="molecule type" value="Genomic_DNA"/>
</dbReference>
<evidence type="ECO:0000256" key="1">
    <source>
        <dbReference type="SAM" id="Phobius"/>
    </source>
</evidence>
<feature type="transmembrane region" description="Helical" evidence="1">
    <location>
        <begin position="12"/>
        <end position="37"/>
    </location>
</feature>
<name>A0A519BNC6_9DELT</name>
<accession>A0A519BNC6</accession>
<dbReference type="Pfam" id="PF04286">
    <property type="entry name" value="DUF445"/>
    <property type="match status" value="1"/>
</dbReference>
<reference evidence="2 3" key="1">
    <citation type="journal article" date="2019" name="ISME J.">
        <title>Insights into ecological role of a new deltaproteobacterial order Candidatus Acidulodesulfobacterales by metagenomics and metatranscriptomics.</title>
        <authorList>
            <person name="Tan S."/>
            <person name="Liu J."/>
            <person name="Fang Y."/>
            <person name="Hedlund B.P."/>
            <person name="Lian Z.H."/>
            <person name="Huang L.Y."/>
            <person name="Li J.T."/>
            <person name="Huang L.N."/>
            <person name="Li W.J."/>
            <person name="Jiang H.C."/>
            <person name="Dong H.L."/>
            <person name="Shu W.S."/>
        </authorList>
    </citation>
    <scope>NUCLEOTIDE SEQUENCE [LARGE SCALE GENOMIC DNA]</scope>
    <source>
        <strain evidence="2">AP1</strain>
    </source>
</reference>
<dbReference type="PANTHER" id="PTHR38442:SF1">
    <property type="entry name" value="INNER MEMBRANE PROTEIN"/>
    <property type="match status" value="1"/>
</dbReference>
<feature type="transmembrane region" description="Helical" evidence="1">
    <location>
        <begin position="498"/>
        <end position="518"/>
    </location>
</feature>
<gene>
    <name evidence="2" type="ORF">EVG15_04085</name>
</gene>
<evidence type="ECO:0000313" key="2">
    <source>
        <dbReference type="EMBL" id="RZD18770.1"/>
    </source>
</evidence>
<proteinExistence type="predicted"/>
<keyword evidence="1" id="KW-0812">Transmembrane</keyword>
<keyword evidence="1" id="KW-0472">Membrane</keyword>
<evidence type="ECO:0000313" key="3">
    <source>
        <dbReference type="Proteomes" id="UP000319296"/>
    </source>
</evidence>
<dbReference type="Proteomes" id="UP000319296">
    <property type="component" value="Unassembled WGS sequence"/>
</dbReference>
<organism evidence="2 3">
    <name type="scientific">Candidatus Acididesulfobacter diazotrophicus</name>
    <dbReference type="NCBI Taxonomy" id="2597226"/>
    <lineage>
        <taxon>Bacteria</taxon>
        <taxon>Deltaproteobacteria</taxon>
        <taxon>Candidatus Acidulodesulfobacterales</taxon>
        <taxon>Candidatus Acididesulfobacter</taxon>
    </lineage>
</organism>
<dbReference type="InterPro" id="IPR007383">
    <property type="entry name" value="DUF445"/>
</dbReference>